<sequence>MNLCEIKYYTQADVEPIGRTPVVEDNLVDDVLEACFVLSVNLLIGNAQLGFILFSLLPPVLNRSNGSQMLQGQIVKTALELAQFVGRLLGLLLLLFRPIVRCLQQTRALGVLRLHDIQPVEFEL</sequence>
<gene>
    <name evidence="2" type="ORF">DEO72_LG10g3938</name>
</gene>
<evidence type="ECO:0000313" key="2">
    <source>
        <dbReference type="EMBL" id="QCE12690.1"/>
    </source>
</evidence>
<protein>
    <submittedName>
        <fullName evidence="2">Uncharacterized protein</fullName>
    </submittedName>
</protein>
<keyword evidence="1" id="KW-0472">Membrane</keyword>
<feature type="transmembrane region" description="Helical" evidence="1">
    <location>
        <begin position="36"/>
        <end position="57"/>
    </location>
</feature>
<accession>A0A4D6NG06</accession>
<dbReference type="AlphaFoldDB" id="A0A4D6NG06"/>
<keyword evidence="1" id="KW-1133">Transmembrane helix</keyword>
<organism evidence="2 3">
    <name type="scientific">Vigna unguiculata</name>
    <name type="common">Cowpea</name>
    <dbReference type="NCBI Taxonomy" id="3917"/>
    <lineage>
        <taxon>Eukaryota</taxon>
        <taxon>Viridiplantae</taxon>
        <taxon>Streptophyta</taxon>
        <taxon>Embryophyta</taxon>
        <taxon>Tracheophyta</taxon>
        <taxon>Spermatophyta</taxon>
        <taxon>Magnoliopsida</taxon>
        <taxon>eudicotyledons</taxon>
        <taxon>Gunneridae</taxon>
        <taxon>Pentapetalae</taxon>
        <taxon>rosids</taxon>
        <taxon>fabids</taxon>
        <taxon>Fabales</taxon>
        <taxon>Fabaceae</taxon>
        <taxon>Papilionoideae</taxon>
        <taxon>50 kb inversion clade</taxon>
        <taxon>NPAAA clade</taxon>
        <taxon>indigoferoid/millettioid clade</taxon>
        <taxon>Phaseoleae</taxon>
        <taxon>Vigna</taxon>
    </lineage>
</organism>
<keyword evidence="1" id="KW-0812">Transmembrane</keyword>
<reference evidence="2 3" key="1">
    <citation type="submission" date="2019-04" db="EMBL/GenBank/DDBJ databases">
        <title>An improved genome assembly and genetic linkage map for asparagus bean, Vigna unguiculata ssp. sesquipedialis.</title>
        <authorList>
            <person name="Xia Q."/>
            <person name="Zhang R."/>
            <person name="Dong Y."/>
        </authorList>
    </citation>
    <scope>NUCLEOTIDE SEQUENCE [LARGE SCALE GENOMIC DNA]</scope>
    <source>
        <tissue evidence="2">Leaf</tissue>
    </source>
</reference>
<name>A0A4D6NG06_VIGUN</name>
<feature type="transmembrane region" description="Helical" evidence="1">
    <location>
        <begin position="78"/>
        <end position="96"/>
    </location>
</feature>
<evidence type="ECO:0000256" key="1">
    <source>
        <dbReference type="SAM" id="Phobius"/>
    </source>
</evidence>
<dbReference type="EMBL" id="CP039354">
    <property type="protein sequence ID" value="QCE12690.1"/>
    <property type="molecule type" value="Genomic_DNA"/>
</dbReference>
<keyword evidence="3" id="KW-1185">Reference proteome</keyword>
<proteinExistence type="predicted"/>
<evidence type="ECO:0000313" key="3">
    <source>
        <dbReference type="Proteomes" id="UP000501690"/>
    </source>
</evidence>
<dbReference type="Proteomes" id="UP000501690">
    <property type="component" value="Linkage Group LG10"/>
</dbReference>